<sequence length="340" mass="37834">MRWTKKHGLEAQIRFQPPADVQRKTTSQRRRWWNATKRLEEGVLLCLITFCDKKGTPVFFTVSKKNTDYQIGDSLITENGPVISAKFTTTTTVQDLIALAVSFQRANNLLVEFPGVIPTTFVPVLENLQELLVSRRSALLKWLLKPGLGFSSSIRPPVYARLPGFAFDLSPIISDPTISLHYKPGTNTARMEESLKHLTTLNEGQCKALLSGLSREFALIQGPPGTRKSYVGTQLVRILLTNRESAALGPIIVVCHTNHALDQFLEHLLTAGVKNMIRIGGNGTSSLLKSKNLRTISRQSLKSRPQAHTLSLAYKAKERGEHILLNHLKSASRIQNPDPN</sequence>
<dbReference type="PANTHER" id="PTHR10887:SF445">
    <property type="entry name" value="NFX1-TYPE ZINC FINGER-CONTAINING PROTEIN 1"/>
    <property type="match status" value="1"/>
</dbReference>
<dbReference type="Gene3D" id="3.40.50.300">
    <property type="entry name" value="P-loop containing nucleotide triphosphate hydrolases"/>
    <property type="match status" value="1"/>
</dbReference>
<organism evidence="2 3">
    <name type="scientific">Microthyrium microscopicum</name>
    <dbReference type="NCBI Taxonomy" id="703497"/>
    <lineage>
        <taxon>Eukaryota</taxon>
        <taxon>Fungi</taxon>
        <taxon>Dikarya</taxon>
        <taxon>Ascomycota</taxon>
        <taxon>Pezizomycotina</taxon>
        <taxon>Dothideomycetes</taxon>
        <taxon>Dothideomycetes incertae sedis</taxon>
        <taxon>Microthyriales</taxon>
        <taxon>Microthyriaceae</taxon>
        <taxon>Microthyrium</taxon>
    </lineage>
</organism>
<dbReference type="SUPFAM" id="SSF52540">
    <property type="entry name" value="P-loop containing nucleoside triphosphate hydrolases"/>
    <property type="match status" value="1"/>
</dbReference>
<protein>
    <recommendedName>
        <fullName evidence="1">DNA2/NAM7 helicase helicase domain-containing protein</fullName>
    </recommendedName>
</protein>
<evidence type="ECO:0000259" key="1">
    <source>
        <dbReference type="Pfam" id="PF13086"/>
    </source>
</evidence>
<dbReference type="PANTHER" id="PTHR10887">
    <property type="entry name" value="DNA2/NAM7 HELICASE FAMILY"/>
    <property type="match status" value="1"/>
</dbReference>
<evidence type="ECO:0000313" key="2">
    <source>
        <dbReference type="EMBL" id="KAF2672898.1"/>
    </source>
</evidence>
<dbReference type="Pfam" id="PF13086">
    <property type="entry name" value="AAA_11"/>
    <property type="match status" value="1"/>
</dbReference>
<reference evidence="2" key="1">
    <citation type="journal article" date="2020" name="Stud. Mycol.">
        <title>101 Dothideomycetes genomes: a test case for predicting lifestyles and emergence of pathogens.</title>
        <authorList>
            <person name="Haridas S."/>
            <person name="Albert R."/>
            <person name="Binder M."/>
            <person name="Bloem J."/>
            <person name="Labutti K."/>
            <person name="Salamov A."/>
            <person name="Andreopoulos B."/>
            <person name="Baker S."/>
            <person name="Barry K."/>
            <person name="Bills G."/>
            <person name="Bluhm B."/>
            <person name="Cannon C."/>
            <person name="Castanera R."/>
            <person name="Culley D."/>
            <person name="Daum C."/>
            <person name="Ezra D."/>
            <person name="Gonzalez J."/>
            <person name="Henrissat B."/>
            <person name="Kuo A."/>
            <person name="Liang C."/>
            <person name="Lipzen A."/>
            <person name="Lutzoni F."/>
            <person name="Magnuson J."/>
            <person name="Mondo S."/>
            <person name="Nolan M."/>
            <person name="Ohm R."/>
            <person name="Pangilinan J."/>
            <person name="Park H.-J."/>
            <person name="Ramirez L."/>
            <person name="Alfaro M."/>
            <person name="Sun H."/>
            <person name="Tritt A."/>
            <person name="Yoshinaga Y."/>
            <person name="Zwiers L.-H."/>
            <person name="Turgeon B."/>
            <person name="Goodwin S."/>
            <person name="Spatafora J."/>
            <person name="Crous P."/>
            <person name="Grigoriev I."/>
        </authorList>
    </citation>
    <scope>NUCLEOTIDE SEQUENCE</scope>
    <source>
        <strain evidence="2">CBS 115976</strain>
    </source>
</reference>
<dbReference type="GO" id="GO:0031048">
    <property type="term" value="P:regulatory ncRNA-mediated heterochromatin formation"/>
    <property type="evidence" value="ECO:0007669"/>
    <property type="project" value="TreeGrafter"/>
</dbReference>
<evidence type="ECO:0000313" key="3">
    <source>
        <dbReference type="Proteomes" id="UP000799302"/>
    </source>
</evidence>
<dbReference type="OrthoDB" id="3788887at2759"/>
<dbReference type="EMBL" id="MU004231">
    <property type="protein sequence ID" value="KAF2672898.1"/>
    <property type="molecule type" value="Genomic_DNA"/>
</dbReference>
<dbReference type="GO" id="GO:0004386">
    <property type="term" value="F:helicase activity"/>
    <property type="evidence" value="ECO:0007669"/>
    <property type="project" value="InterPro"/>
</dbReference>
<proteinExistence type="predicted"/>
<dbReference type="InterPro" id="IPR041677">
    <property type="entry name" value="DNA2/NAM7_AAA_11"/>
</dbReference>
<feature type="domain" description="DNA2/NAM7 helicase helicase" evidence="1">
    <location>
        <begin position="201"/>
        <end position="311"/>
    </location>
</feature>
<dbReference type="InterPro" id="IPR045055">
    <property type="entry name" value="DNA2/NAM7-like"/>
</dbReference>
<accession>A0A6A6UP85</accession>
<gene>
    <name evidence="2" type="ORF">BT63DRAFT_409968</name>
</gene>
<name>A0A6A6UP85_9PEZI</name>
<dbReference type="AlphaFoldDB" id="A0A6A6UP85"/>
<dbReference type="GO" id="GO:0031380">
    <property type="term" value="C:nuclear RNA-directed RNA polymerase complex"/>
    <property type="evidence" value="ECO:0007669"/>
    <property type="project" value="TreeGrafter"/>
</dbReference>
<keyword evidence="3" id="KW-1185">Reference proteome</keyword>
<dbReference type="InterPro" id="IPR027417">
    <property type="entry name" value="P-loop_NTPase"/>
</dbReference>
<dbReference type="Proteomes" id="UP000799302">
    <property type="component" value="Unassembled WGS sequence"/>
</dbReference>